<dbReference type="InterPro" id="IPR029035">
    <property type="entry name" value="DHS-like_NAD/FAD-binding_dom"/>
</dbReference>
<dbReference type="Gene3D" id="3.40.50.970">
    <property type="match status" value="2"/>
</dbReference>
<dbReference type="Pfam" id="PF02775">
    <property type="entry name" value="TPP_enzyme_C"/>
    <property type="match status" value="1"/>
</dbReference>
<gene>
    <name evidence="7" type="ORF">METZ01_LOCUS81610</name>
</gene>
<dbReference type="GO" id="GO:0009099">
    <property type="term" value="P:L-valine biosynthetic process"/>
    <property type="evidence" value="ECO:0007669"/>
    <property type="project" value="TreeGrafter"/>
</dbReference>
<dbReference type="GO" id="GO:0005948">
    <property type="term" value="C:acetolactate synthase complex"/>
    <property type="evidence" value="ECO:0007669"/>
    <property type="project" value="TreeGrafter"/>
</dbReference>
<evidence type="ECO:0000259" key="4">
    <source>
        <dbReference type="Pfam" id="PF00205"/>
    </source>
</evidence>
<evidence type="ECO:0000313" key="7">
    <source>
        <dbReference type="EMBL" id="SVA28756.1"/>
    </source>
</evidence>
<feature type="domain" description="Thiamine pyrophosphate enzyme TPP-binding" evidence="5">
    <location>
        <begin position="393"/>
        <end position="525"/>
    </location>
</feature>
<dbReference type="GO" id="GO:0000287">
    <property type="term" value="F:magnesium ion binding"/>
    <property type="evidence" value="ECO:0007669"/>
    <property type="project" value="InterPro"/>
</dbReference>
<evidence type="ECO:0000259" key="5">
    <source>
        <dbReference type="Pfam" id="PF02775"/>
    </source>
</evidence>
<dbReference type="InterPro" id="IPR000399">
    <property type="entry name" value="TPP-bd_CS"/>
</dbReference>
<evidence type="ECO:0008006" key="8">
    <source>
        <dbReference type="Google" id="ProtNLM"/>
    </source>
</evidence>
<organism evidence="7">
    <name type="scientific">marine metagenome</name>
    <dbReference type="NCBI Taxonomy" id="408172"/>
    <lineage>
        <taxon>unclassified sequences</taxon>
        <taxon>metagenomes</taxon>
        <taxon>ecological metagenomes</taxon>
    </lineage>
</organism>
<dbReference type="Pfam" id="PF02776">
    <property type="entry name" value="TPP_enzyme_N"/>
    <property type="match status" value="1"/>
</dbReference>
<dbReference type="InterPro" id="IPR029061">
    <property type="entry name" value="THDP-binding"/>
</dbReference>
<dbReference type="GO" id="GO:0050660">
    <property type="term" value="F:flavin adenine dinucleotide binding"/>
    <property type="evidence" value="ECO:0007669"/>
    <property type="project" value="TreeGrafter"/>
</dbReference>
<dbReference type="GO" id="GO:0003984">
    <property type="term" value="F:acetolactate synthase activity"/>
    <property type="evidence" value="ECO:0007669"/>
    <property type="project" value="TreeGrafter"/>
</dbReference>
<dbReference type="AlphaFoldDB" id="A0A381UKP7"/>
<dbReference type="EMBL" id="UINC01006640">
    <property type="protein sequence ID" value="SVA28756.1"/>
    <property type="molecule type" value="Genomic_DNA"/>
</dbReference>
<dbReference type="Gene3D" id="3.40.50.1220">
    <property type="entry name" value="TPP-binding domain"/>
    <property type="match status" value="1"/>
</dbReference>
<dbReference type="GO" id="GO:0030976">
    <property type="term" value="F:thiamine pyrophosphate binding"/>
    <property type="evidence" value="ECO:0007669"/>
    <property type="project" value="InterPro"/>
</dbReference>
<evidence type="ECO:0000256" key="2">
    <source>
        <dbReference type="ARBA" id="ARBA00023052"/>
    </source>
</evidence>
<dbReference type="GO" id="GO:0009097">
    <property type="term" value="P:isoleucine biosynthetic process"/>
    <property type="evidence" value="ECO:0007669"/>
    <property type="project" value="TreeGrafter"/>
</dbReference>
<comment type="similarity">
    <text evidence="1 3">Belongs to the TPP enzyme family.</text>
</comment>
<protein>
    <recommendedName>
        <fullName evidence="8">Thiamine pyrophosphate-binding protein</fullName>
    </recommendedName>
</protein>
<evidence type="ECO:0000256" key="3">
    <source>
        <dbReference type="RuleBase" id="RU362132"/>
    </source>
</evidence>
<dbReference type="Pfam" id="PF00205">
    <property type="entry name" value="TPP_enzyme_M"/>
    <property type="match status" value="1"/>
</dbReference>
<evidence type="ECO:0000256" key="1">
    <source>
        <dbReference type="ARBA" id="ARBA00007812"/>
    </source>
</evidence>
<feature type="domain" description="Thiamine pyrophosphate enzyme central" evidence="4">
    <location>
        <begin position="193"/>
        <end position="320"/>
    </location>
</feature>
<dbReference type="InterPro" id="IPR012000">
    <property type="entry name" value="Thiamin_PyroP_enz_cen_dom"/>
</dbReference>
<keyword evidence="2 3" id="KW-0786">Thiamine pyrophosphate</keyword>
<dbReference type="CDD" id="cd07035">
    <property type="entry name" value="TPP_PYR_POX_like"/>
    <property type="match status" value="1"/>
</dbReference>
<dbReference type="InterPro" id="IPR045229">
    <property type="entry name" value="TPP_enz"/>
</dbReference>
<reference evidence="7" key="1">
    <citation type="submission" date="2018-05" db="EMBL/GenBank/DDBJ databases">
        <authorList>
            <person name="Lanie J.A."/>
            <person name="Ng W.-L."/>
            <person name="Kazmierczak K.M."/>
            <person name="Andrzejewski T.M."/>
            <person name="Davidsen T.M."/>
            <person name="Wayne K.J."/>
            <person name="Tettelin H."/>
            <person name="Glass J.I."/>
            <person name="Rusch D."/>
            <person name="Podicherti R."/>
            <person name="Tsui H.-C.T."/>
            <person name="Winkler M.E."/>
        </authorList>
    </citation>
    <scope>NUCLEOTIDE SEQUENCE</scope>
</reference>
<dbReference type="PROSITE" id="PS00187">
    <property type="entry name" value="TPP_ENZYMES"/>
    <property type="match status" value="1"/>
</dbReference>
<name>A0A381UKP7_9ZZZZ</name>
<dbReference type="SUPFAM" id="SSF52518">
    <property type="entry name" value="Thiamin diphosphate-binding fold (THDP-binding)"/>
    <property type="match status" value="2"/>
</dbReference>
<proteinExistence type="inferred from homology"/>
<dbReference type="CDD" id="cd00568">
    <property type="entry name" value="TPP_enzymes"/>
    <property type="match status" value="1"/>
</dbReference>
<feature type="domain" description="Thiamine pyrophosphate enzyme N-terminal TPP-binding" evidence="6">
    <location>
        <begin position="5"/>
        <end position="123"/>
    </location>
</feature>
<dbReference type="PANTHER" id="PTHR18968:SF167">
    <property type="entry name" value="ACETOLACTATE SYNTHASE LARGE SUBUNIT ILVB2-RELATED"/>
    <property type="match status" value="1"/>
</dbReference>
<sequence length="551" mass="59212">MAKLSGGEALVKSLVREGVEVVFGLPGVQMYGIVAALRDEPSIKFVVTRNEAATTYMADGYARTTGKPGVVMVVPGPGIYNAGGGLATAFSRSSPIVLIAGQIPRSTIGKNFGGLHEVNDQKEITNPVTKWQKLVLRPSEVPENIHEAFRQAQSDRPSPVHFELPPETMVEREEVQLLEPGQIVRRLPSNSLIEQAAKEIVAARKPVIYAGGGIARSDAEAELVSFAESTRIAVLTSAGGKGTMSEKHPLALGGSLGPAGLLKDYTEDADLIIGIGTRFSMRNQAGDEARLVHIDADPDMIGHVHKNTLGLVGDVKATLPLLEAAIESAGGGSWHSPDVEVADIQRKLADSEDELNHPQEDYIKALQKGVPSEAITVFGMTQLGYYSRPRWITENPKTYIDSGYSGNLGFAFPTALGAKVGNPGKPVICVSGDGGFMYNSSEISTAVKYGINLVTVIYNDGHYGNVARDLDDDFGGDYETEFSNPDFVKLAEAYGAVGLRAQDPFDVQNVIPRALEMNRPVFIDVPVSRVPRPKQWAARAPWTKPQEGLID</sequence>
<dbReference type="InterPro" id="IPR012001">
    <property type="entry name" value="Thiamin_PyroP_enz_TPP-bd_dom"/>
</dbReference>
<evidence type="ECO:0000259" key="6">
    <source>
        <dbReference type="Pfam" id="PF02776"/>
    </source>
</evidence>
<dbReference type="SUPFAM" id="SSF52467">
    <property type="entry name" value="DHS-like NAD/FAD-binding domain"/>
    <property type="match status" value="1"/>
</dbReference>
<dbReference type="PANTHER" id="PTHR18968">
    <property type="entry name" value="THIAMINE PYROPHOSPHATE ENZYMES"/>
    <property type="match status" value="1"/>
</dbReference>
<dbReference type="FunFam" id="3.40.50.970:FF:000007">
    <property type="entry name" value="Acetolactate synthase"/>
    <property type="match status" value="1"/>
</dbReference>
<dbReference type="InterPro" id="IPR011766">
    <property type="entry name" value="TPP_enzyme_TPP-bd"/>
</dbReference>
<accession>A0A381UKP7</accession>